<evidence type="ECO:0000256" key="3">
    <source>
        <dbReference type="SAM" id="MobiDB-lite"/>
    </source>
</evidence>
<keyword evidence="2" id="KW-0677">Repeat</keyword>
<feature type="domain" description="Beta/gamma crystallin 'Greek key'" evidence="4">
    <location>
        <begin position="1174"/>
        <end position="1217"/>
    </location>
</feature>
<dbReference type="SUPFAM" id="SSF50370">
    <property type="entry name" value="Ricin B-like lectins"/>
    <property type="match status" value="1"/>
</dbReference>
<dbReference type="PROSITE" id="PS50231">
    <property type="entry name" value="RICIN_B_LECTIN"/>
    <property type="match status" value="1"/>
</dbReference>
<dbReference type="InterPro" id="IPR000772">
    <property type="entry name" value="Ricin_B_lectin"/>
</dbReference>
<dbReference type="Gene3D" id="2.80.10.50">
    <property type="match status" value="1"/>
</dbReference>
<comment type="similarity">
    <text evidence="1">Belongs to the beta/gamma-crystallin family.</text>
</comment>
<dbReference type="Pfam" id="PF00030">
    <property type="entry name" value="Crystall"/>
    <property type="match status" value="5"/>
</dbReference>
<feature type="compositionally biased region" description="Polar residues" evidence="3">
    <location>
        <begin position="479"/>
        <end position="500"/>
    </location>
</feature>
<feature type="compositionally biased region" description="Basic and acidic residues" evidence="3">
    <location>
        <begin position="519"/>
        <end position="531"/>
    </location>
</feature>
<dbReference type="Gene3D" id="2.60.20.10">
    <property type="entry name" value="Crystallins"/>
    <property type="match status" value="6"/>
</dbReference>
<dbReference type="EMBL" id="BFAA01007993">
    <property type="protein sequence ID" value="GCB63969.1"/>
    <property type="molecule type" value="Genomic_DNA"/>
</dbReference>
<dbReference type="GO" id="GO:0007601">
    <property type="term" value="P:visual perception"/>
    <property type="evidence" value="ECO:0007669"/>
    <property type="project" value="TreeGrafter"/>
</dbReference>
<feature type="compositionally biased region" description="Polar residues" evidence="3">
    <location>
        <begin position="404"/>
        <end position="424"/>
    </location>
</feature>
<dbReference type="PANTHER" id="PTHR11818:SF50">
    <property type="entry name" value="BETA_GAMMA CRYSTALLIN DOMAIN-CONTAINING PROTEIN 2"/>
    <property type="match status" value="1"/>
</dbReference>
<feature type="region of interest" description="Disordered" evidence="3">
    <location>
        <begin position="145"/>
        <end position="205"/>
    </location>
</feature>
<dbReference type="Proteomes" id="UP000288216">
    <property type="component" value="Unassembled WGS sequence"/>
</dbReference>
<feature type="region of interest" description="Disordered" evidence="3">
    <location>
        <begin position="92"/>
        <end position="112"/>
    </location>
</feature>
<dbReference type="InterPro" id="IPR001064">
    <property type="entry name" value="Beta/gamma_crystallin"/>
</dbReference>
<dbReference type="SUPFAM" id="SSF49695">
    <property type="entry name" value="gamma-Crystallin-like"/>
    <property type="match status" value="3"/>
</dbReference>
<evidence type="ECO:0000256" key="2">
    <source>
        <dbReference type="ARBA" id="ARBA00022737"/>
    </source>
</evidence>
<evidence type="ECO:0000256" key="1">
    <source>
        <dbReference type="ARBA" id="ARBA00009646"/>
    </source>
</evidence>
<reference evidence="5 6" key="1">
    <citation type="journal article" date="2018" name="Nat. Ecol. Evol.">
        <title>Shark genomes provide insights into elasmobranch evolution and the origin of vertebrates.</title>
        <authorList>
            <person name="Hara Y"/>
            <person name="Yamaguchi K"/>
            <person name="Onimaru K"/>
            <person name="Kadota M"/>
            <person name="Koyanagi M"/>
            <person name="Keeley SD"/>
            <person name="Tatsumi K"/>
            <person name="Tanaka K"/>
            <person name="Motone F"/>
            <person name="Kageyama Y"/>
            <person name="Nozu R"/>
            <person name="Adachi N"/>
            <person name="Nishimura O"/>
            <person name="Nakagawa R"/>
            <person name="Tanegashima C"/>
            <person name="Kiyatake I"/>
            <person name="Matsumoto R"/>
            <person name="Murakumo K"/>
            <person name="Nishida K"/>
            <person name="Terakita A"/>
            <person name="Kuratani S"/>
            <person name="Sato K"/>
            <person name="Hyodo S Kuraku.S."/>
        </authorList>
    </citation>
    <scope>NUCLEOTIDE SEQUENCE [LARGE SCALE GENOMIC DNA]</scope>
</reference>
<feature type="compositionally biased region" description="Low complexity" evidence="3">
    <location>
        <begin position="506"/>
        <end position="518"/>
    </location>
</feature>
<dbReference type="GO" id="GO:0005212">
    <property type="term" value="F:structural constituent of eye lens"/>
    <property type="evidence" value="ECO:0007669"/>
    <property type="project" value="TreeGrafter"/>
</dbReference>
<dbReference type="SMART" id="SM00458">
    <property type="entry name" value="RICIN"/>
    <property type="match status" value="1"/>
</dbReference>
<keyword evidence="6" id="KW-1185">Reference proteome</keyword>
<feature type="compositionally biased region" description="Polar residues" evidence="3">
    <location>
        <begin position="162"/>
        <end position="181"/>
    </location>
</feature>
<dbReference type="InterPro" id="IPR050252">
    <property type="entry name" value="Beta/Gamma-Crystallin"/>
</dbReference>
<evidence type="ECO:0000313" key="6">
    <source>
        <dbReference type="Proteomes" id="UP000288216"/>
    </source>
</evidence>
<feature type="domain" description="Beta/gamma crystallin 'Greek key'" evidence="4">
    <location>
        <begin position="950"/>
        <end position="995"/>
    </location>
</feature>
<protein>
    <recommendedName>
        <fullName evidence="4">Beta/gamma crystallin 'Greek key' domain-containing protein</fullName>
    </recommendedName>
</protein>
<evidence type="ECO:0000259" key="4">
    <source>
        <dbReference type="PROSITE" id="PS50915"/>
    </source>
</evidence>
<feature type="region of interest" description="Disordered" evidence="3">
    <location>
        <begin position="308"/>
        <end position="327"/>
    </location>
</feature>
<dbReference type="SMART" id="SM00247">
    <property type="entry name" value="XTALbg"/>
    <property type="match status" value="5"/>
</dbReference>
<dbReference type="InterPro" id="IPR011024">
    <property type="entry name" value="G_crystallin-like"/>
</dbReference>
<feature type="domain" description="Beta/gamma crystallin 'Greek key'" evidence="4">
    <location>
        <begin position="996"/>
        <end position="1038"/>
    </location>
</feature>
<dbReference type="GO" id="GO:0002088">
    <property type="term" value="P:lens development in camera-type eye"/>
    <property type="evidence" value="ECO:0007669"/>
    <property type="project" value="TreeGrafter"/>
</dbReference>
<dbReference type="PROSITE" id="PS50915">
    <property type="entry name" value="CRYSTALLIN_BETA_GAMMA"/>
    <property type="match status" value="8"/>
</dbReference>
<feature type="compositionally biased region" description="Basic and acidic residues" evidence="3">
    <location>
        <begin position="383"/>
        <end position="392"/>
    </location>
</feature>
<gene>
    <name evidence="5" type="ORF">scyTo_0014703</name>
</gene>
<feature type="compositionally biased region" description="Acidic residues" evidence="3">
    <location>
        <begin position="818"/>
        <end position="832"/>
    </location>
</feature>
<organism evidence="5 6">
    <name type="scientific">Scyliorhinus torazame</name>
    <name type="common">Cloudy catshark</name>
    <name type="synonym">Catulus torazame</name>
    <dbReference type="NCBI Taxonomy" id="75743"/>
    <lineage>
        <taxon>Eukaryota</taxon>
        <taxon>Metazoa</taxon>
        <taxon>Chordata</taxon>
        <taxon>Craniata</taxon>
        <taxon>Vertebrata</taxon>
        <taxon>Chondrichthyes</taxon>
        <taxon>Elasmobranchii</taxon>
        <taxon>Galeomorphii</taxon>
        <taxon>Galeoidea</taxon>
        <taxon>Carcharhiniformes</taxon>
        <taxon>Scyliorhinidae</taxon>
        <taxon>Scyliorhinus</taxon>
    </lineage>
</organism>
<feature type="domain" description="Beta/gamma crystallin 'Greek key'" evidence="4">
    <location>
        <begin position="738"/>
        <end position="777"/>
    </location>
</feature>
<dbReference type="PANTHER" id="PTHR11818">
    <property type="entry name" value="BETA/GAMMA CRYSTALLIN"/>
    <property type="match status" value="1"/>
</dbReference>
<dbReference type="STRING" id="75743.A0A401NSZ0"/>
<feature type="region of interest" description="Disordered" evidence="3">
    <location>
        <begin position="377"/>
        <end position="426"/>
    </location>
</feature>
<feature type="compositionally biased region" description="Polar residues" evidence="3">
    <location>
        <begin position="188"/>
        <end position="202"/>
    </location>
</feature>
<evidence type="ECO:0000313" key="5">
    <source>
        <dbReference type="EMBL" id="GCB63969.1"/>
    </source>
</evidence>
<dbReference type="InterPro" id="IPR035992">
    <property type="entry name" value="Ricin_B-like_lectins"/>
</dbReference>
<name>A0A401NSZ0_SCYTO</name>
<feature type="domain" description="Beta/gamma crystallin 'Greek key'" evidence="4">
    <location>
        <begin position="1264"/>
        <end position="1305"/>
    </location>
</feature>
<feature type="compositionally biased region" description="Low complexity" evidence="3">
    <location>
        <begin position="149"/>
        <end position="161"/>
    </location>
</feature>
<feature type="domain" description="Beta/gamma crystallin 'Greek key'" evidence="4">
    <location>
        <begin position="896"/>
        <end position="938"/>
    </location>
</feature>
<feature type="region of interest" description="Disordered" evidence="3">
    <location>
        <begin position="332"/>
        <end position="358"/>
    </location>
</feature>
<sequence>MAEAHLQAEDKPIGPLPIGRAEECQWNVPDTPLGVCSHYTGMGYGKRGENSTHPGGQTFQPAPRVREPGYSRFLQQPPSKQTASKTSLQLVSFPGPLHQTGGSESNKESTRREAVDNFGTMNSSSQIGAETAEPLFTRVSSHTVVSPDSSAISNSSVQQQSNGGLSDTWSGVSESQNSSLEPSVAESKVSQISTPNEGSVVNGSDLPLSGIPAQCNIAENIASQSTVNSPLYSGRIGSDSAQQPSIESQGRGDVLQNVDSSGHIQLINTLHQPNPDQNGLVFEKLQTPATEESVPAALKLDQVPGPQLVGTPLLNPENGFPQSTPKYSLDSFKEDTTEKPGLHSRNALVQDPAEDSKDFQAGSSIVVNPESQAQTFQYTSKKTGQEKSDEQRLQPSGNLILENELSSTDSFSQNQSEKWPTNVSDYPDSLSEIDGFVDAIRNLDSPMLLSRNRSPRSQRAHSITPPFSMLPPIEEDQTNSKNPLPLSSSAEAPHQQSNTLAIGRKPLPSLPSQLVSPVPRKDFSKTPKKESLTPLEMMKMQLKDKPIIGTQRASAESSIVFQTSFLEKTKLELNANSENKAVLGAENRWSRINSSMLYADYKKPIESFSSRSLDRNLKSTTASPSTTPPNLVRRTLSLEDTGTKEMVPNPLPTTTFLAGMFEEGLMDTKMHSLPSSIPDRLMTGYQSLSDTGRNVQFPRISLPSNLGPHSANGYPRKAFPDVRKYMPKDQRKINPRPSKIIIYDKPNFSGYQREISCDVSDCSSWPFPAIISVRVIRGWYLVLRQSPLHSRGSRCAVPNYKGKKFIFGEEDIELEDPWSEEVGEEETEDPDSEPPPTKPIIIGSLKRAVRDYTRPQISLFSDANGEGKKMSFYGESEDIRIYGYPPRVTSVVVNSGLWLVYSGAFFEGQQCALEMGGYRTLEEWGATKAEVGSLMPVKMGAPRVEKPFEPKVSIFEKPYFTGRSRDVFNDSPDFLSRYPNNGAALSNAGSIKVLGGIWVGYSKEGYRGHQYLLEEGEFLDWRSWGGCDEDLKSLRLIRADFSNPAIVLQETSDQEEKDPFVIDDSVPDLELIDVVDVIQSIDVLSGVWVAYEGVNYSGSQYIVEKGTYRNPQDWGAQINSLHPILLVEPIGQQLRLKIKVYSEFEFSGSSLILEEKKLGIPKDFKVQSCRVLNGSWALYEGQDYNGRVFVVSEGEYPDLQSMGCRMTTHVRSIKAVPHVFSEPSLTLYSLENLEGKEIELDSEVKNLLSDGYNNLVLSLRVRGGVWVVYEHSNFRGRQVLLEPVEISNWPKYSGFSRIGSISPVSQKPALFQIRNKETKGLLSVTVCLEDVKSGRVIIAPENKELEQLWFYEKGMLKPKFSPELSLQTIGTVTDDGSKVVLWSEKRLSRHCWTFELSGTIQSLLYKGMVLDIKGGKSYDRDSAMICKRDEEKPTQQWDIQML</sequence>
<proteinExistence type="inferred from homology"/>
<feature type="region of interest" description="Disordered" evidence="3">
    <location>
        <begin position="233"/>
        <end position="252"/>
    </location>
</feature>
<feature type="domain" description="Beta/gamma crystallin 'Greek key'" evidence="4">
    <location>
        <begin position="1086"/>
        <end position="1125"/>
    </location>
</feature>
<feature type="compositionally biased region" description="Polar residues" evidence="3">
    <location>
        <begin position="239"/>
        <end position="248"/>
    </location>
</feature>
<feature type="region of interest" description="Disordered" evidence="3">
    <location>
        <begin position="449"/>
        <end position="532"/>
    </location>
</feature>
<accession>A0A401NSZ0</accession>
<comment type="caution">
    <text evidence="5">The sequence shown here is derived from an EMBL/GenBank/DDBJ whole genome shotgun (WGS) entry which is preliminary data.</text>
</comment>
<feature type="region of interest" description="Disordered" evidence="3">
    <location>
        <begin position="818"/>
        <end position="839"/>
    </location>
</feature>
<feature type="domain" description="Beta/gamma crystallin 'Greek key'" evidence="4">
    <location>
        <begin position="1223"/>
        <end position="1263"/>
    </location>
</feature>
<dbReference type="OrthoDB" id="8823304at2759"/>
<feature type="compositionally biased region" description="Basic and acidic residues" evidence="3">
    <location>
        <begin position="332"/>
        <end position="341"/>
    </location>
</feature>
<dbReference type="PRINTS" id="PR01367">
    <property type="entry name" value="BGCRYSTALLIN"/>
</dbReference>